<evidence type="ECO:0000256" key="2">
    <source>
        <dbReference type="ARBA" id="ARBA00023295"/>
    </source>
</evidence>
<gene>
    <name evidence="5" type="ORF">SMD31_08235</name>
</gene>
<dbReference type="SUPFAM" id="SSF51445">
    <property type="entry name" value="(Trans)glycosidases"/>
    <property type="match status" value="1"/>
</dbReference>
<keyword evidence="6" id="KW-1185">Reference proteome</keyword>
<name>A0ABU5DZ41_9PROT</name>
<evidence type="ECO:0000313" key="5">
    <source>
        <dbReference type="EMBL" id="MDY0871908.1"/>
    </source>
</evidence>
<reference evidence="5 6" key="1">
    <citation type="journal article" date="2013" name="Antonie Van Leeuwenhoek">
        <title>Dongia rigui sp. nov., isolated from freshwater of a large wetland in Korea.</title>
        <authorList>
            <person name="Baik K.S."/>
            <person name="Hwang Y.M."/>
            <person name="Choi J.S."/>
            <person name="Kwon J."/>
            <person name="Seong C.N."/>
        </authorList>
    </citation>
    <scope>NUCLEOTIDE SEQUENCE [LARGE SCALE GENOMIC DNA]</scope>
    <source>
        <strain evidence="5 6">04SU4-P</strain>
    </source>
</reference>
<accession>A0ABU5DZ41</accession>
<sequence length="335" mass="37234">MRRPRTLWAPPTHWALVAWLVLCGIPAVPAMALDVRGPHFVDGGEILRLKGIAMGDVGDLPADENPYPEIARDWGANAVRLSIHPGSWRDDSVGALARLTQHVEWARSAGLYVIIDYHAIGWPDGYAQDKFVASDKTTTDWYDTRMSLALDFWRAVASTFKDDDILFELWNEPVSGAAEQLLGDGASWRALQPFWQQLTHLIRGQGNSNVILAAGSHWAFDLSGIAEYPLSDPNTAYIWHVYPGGDLAPHEPGLERLADNHAVIVTEWGFEPGSSEHWAGTAKSFGEPFVALLERYKLSYTGWCWNVAYGPSLRNSDGRSLTPWGAFLKRYLHAS</sequence>
<protein>
    <submittedName>
        <fullName evidence="5">Cellulase family glycosylhydrolase</fullName>
    </submittedName>
</protein>
<comment type="caution">
    <text evidence="5">The sequence shown here is derived from an EMBL/GenBank/DDBJ whole genome shotgun (WGS) entry which is preliminary data.</text>
</comment>
<dbReference type="PANTHER" id="PTHR34142:SF1">
    <property type="entry name" value="GLYCOSIDE HYDROLASE FAMILY 5 DOMAIN-CONTAINING PROTEIN"/>
    <property type="match status" value="1"/>
</dbReference>
<proteinExistence type="inferred from homology"/>
<dbReference type="InterPro" id="IPR017853">
    <property type="entry name" value="GH"/>
</dbReference>
<comment type="similarity">
    <text evidence="3">Belongs to the glycosyl hydrolase 5 (cellulase A) family.</text>
</comment>
<dbReference type="Proteomes" id="UP001271769">
    <property type="component" value="Unassembled WGS sequence"/>
</dbReference>
<dbReference type="PROSITE" id="PS00659">
    <property type="entry name" value="GLYCOSYL_HYDROL_F5"/>
    <property type="match status" value="1"/>
</dbReference>
<keyword evidence="2 3" id="KW-0326">Glycosidase</keyword>
<dbReference type="Pfam" id="PF00150">
    <property type="entry name" value="Cellulase"/>
    <property type="match status" value="1"/>
</dbReference>
<organism evidence="5 6">
    <name type="scientific">Dongia rigui</name>
    <dbReference type="NCBI Taxonomy" id="940149"/>
    <lineage>
        <taxon>Bacteria</taxon>
        <taxon>Pseudomonadati</taxon>
        <taxon>Pseudomonadota</taxon>
        <taxon>Alphaproteobacteria</taxon>
        <taxon>Rhodospirillales</taxon>
        <taxon>Dongiaceae</taxon>
        <taxon>Dongia</taxon>
    </lineage>
</organism>
<dbReference type="EMBL" id="JAXCLX010000001">
    <property type="protein sequence ID" value="MDY0871908.1"/>
    <property type="molecule type" value="Genomic_DNA"/>
</dbReference>
<feature type="domain" description="Glycoside hydrolase family 5" evidence="4">
    <location>
        <begin position="69"/>
        <end position="307"/>
    </location>
</feature>
<evidence type="ECO:0000259" key="4">
    <source>
        <dbReference type="Pfam" id="PF00150"/>
    </source>
</evidence>
<dbReference type="RefSeq" id="WP_320500331.1">
    <property type="nucleotide sequence ID" value="NZ_JAXCLX010000001.1"/>
</dbReference>
<evidence type="ECO:0000256" key="3">
    <source>
        <dbReference type="RuleBase" id="RU361153"/>
    </source>
</evidence>
<keyword evidence="1 3" id="KW-0378">Hydrolase</keyword>
<dbReference type="InterPro" id="IPR001547">
    <property type="entry name" value="Glyco_hydro_5"/>
</dbReference>
<dbReference type="PANTHER" id="PTHR34142">
    <property type="entry name" value="ENDO-BETA-1,4-GLUCANASE A"/>
    <property type="match status" value="1"/>
</dbReference>
<evidence type="ECO:0000313" key="6">
    <source>
        <dbReference type="Proteomes" id="UP001271769"/>
    </source>
</evidence>
<dbReference type="InterPro" id="IPR018087">
    <property type="entry name" value="Glyco_hydro_5_CS"/>
</dbReference>
<evidence type="ECO:0000256" key="1">
    <source>
        <dbReference type="ARBA" id="ARBA00022801"/>
    </source>
</evidence>
<dbReference type="Gene3D" id="3.20.20.80">
    <property type="entry name" value="Glycosidases"/>
    <property type="match status" value="1"/>
</dbReference>